<dbReference type="InterPro" id="IPR052017">
    <property type="entry name" value="TSUP"/>
</dbReference>
<organism evidence="9 10">
    <name type="scientific">Rhizobium gallicum bv. gallicum R602sp</name>
    <dbReference type="NCBI Taxonomy" id="1041138"/>
    <lineage>
        <taxon>Bacteria</taxon>
        <taxon>Pseudomonadati</taxon>
        <taxon>Pseudomonadota</taxon>
        <taxon>Alphaproteobacteria</taxon>
        <taxon>Hyphomicrobiales</taxon>
        <taxon>Rhizobiaceae</taxon>
        <taxon>Rhizobium/Agrobacterium group</taxon>
        <taxon>Rhizobium</taxon>
    </lineage>
</organism>
<dbReference type="HOGENOM" id="CLU_054750_1_0_5"/>
<reference evidence="9 10" key="1">
    <citation type="submission" date="2013-11" db="EMBL/GenBank/DDBJ databases">
        <title>Complete genome sequence of Rhizobium gallicum bv. gallicum R602.</title>
        <authorList>
            <person name="Bustos P."/>
            <person name="Santamaria R.I."/>
            <person name="Lozano L."/>
            <person name="Acosta J.L."/>
            <person name="Ormeno-Orrillo E."/>
            <person name="Rogel M.A."/>
            <person name="Romero D."/>
            <person name="Cevallos M.A."/>
            <person name="Martinez-Romero E."/>
            <person name="Gonzalez V."/>
        </authorList>
    </citation>
    <scope>NUCLEOTIDE SEQUENCE [LARGE SCALE GENOMIC DNA]</scope>
    <source>
        <strain evidence="9 10">R602</strain>
    </source>
</reference>
<proteinExistence type="inferred from homology"/>
<feature type="transmembrane region" description="Helical" evidence="8">
    <location>
        <begin position="117"/>
        <end position="134"/>
    </location>
</feature>
<evidence type="ECO:0000313" key="10">
    <source>
        <dbReference type="Proteomes" id="UP000031368"/>
    </source>
</evidence>
<keyword evidence="5 8" id="KW-0812">Transmembrane</keyword>
<evidence type="ECO:0000256" key="6">
    <source>
        <dbReference type="ARBA" id="ARBA00022989"/>
    </source>
</evidence>
<evidence type="ECO:0000256" key="1">
    <source>
        <dbReference type="ARBA" id="ARBA00004651"/>
    </source>
</evidence>
<keyword evidence="7 8" id="KW-0472">Membrane</keyword>
<keyword evidence="3" id="KW-0813">Transport</keyword>
<dbReference type="AlphaFoldDB" id="A0A0B4WYN0"/>
<protein>
    <recommendedName>
        <fullName evidence="8">Probable membrane transporter protein</fullName>
    </recommendedName>
</protein>
<accession>A0A0B4WYN0</accession>
<comment type="subcellular location">
    <subcellularLocation>
        <location evidence="1 8">Cell membrane</location>
        <topology evidence="1 8">Multi-pass membrane protein</topology>
    </subcellularLocation>
</comment>
<evidence type="ECO:0000313" key="9">
    <source>
        <dbReference type="EMBL" id="AJD40789.1"/>
    </source>
</evidence>
<evidence type="ECO:0000256" key="7">
    <source>
        <dbReference type="ARBA" id="ARBA00023136"/>
    </source>
</evidence>
<keyword evidence="10" id="KW-1185">Reference proteome</keyword>
<feature type="transmembrane region" description="Helical" evidence="8">
    <location>
        <begin position="239"/>
        <end position="258"/>
    </location>
</feature>
<comment type="similarity">
    <text evidence="2 8">Belongs to the 4-toluene sulfonate uptake permease (TSUP) (TC 2.A.102) family.</text>
</comment>
<evidence type="ECO:0000256" key="5">
    <source>
        <dbReference type="ARBA" id="ARBA00022692"/>
    </source>
</evidence>
<feature type="transmembrane region" description="Helical" evidence="8">
    <location>
        <begin position="146"/>
        <end position="172"/>
    </location>
</feature>
<dbReference type="RefSeq" id="WP_039844535.1">
    <property type="nucleotide sequence ID" value="NZ_CP006877.1"/>
</dbReference>
<dbReference type="PANTHER" id="PTHR30269:SF37">
    <property type="entry name" value="MEMBRANE TRANSPORTER PROTEIN"/>
    <property type="match status" value="1"/>
</dbReference>
<dbReference type="KEGG" id="rga:RGR602_CH01433"/>
<keyword evidence="4 8" id="KW-1003">Cell membrane</keyword>
<name>A0A0B4WYN0_9HYPH</name>
<feature type="transmembrane region" description="Helical" evidence="8">
    <location>
        <begin position="184"/>
        <end position="202"/>
    </location>
</feature>
<dbReference type="EMBL" id="CP006877">
    <property type="protein sequence ID" value="AJD40789.1"/>
    <property type="molecule type" value="Genomic_DNA"/>
</dbReference>
<gene>
    <name evidence="9" type="ORF">RGR602_CH01433</name>
</gene>
<feature type="transmembrane region" description="Helical" evidence="8">
    <location>
        <begin position="208"/>
        <end position="227"/>
    </location>
</feature>
<keyword evidence="6 8" id="KW-1133">Transmembrane helix</keyword>
<dbReference type="GO" id="GO:0005886">
    <property type="term" value="C:plasma membrane"/>
    <property type="evidence" value="ECO:0007669"/>
    <property type="project" value="UniProtKB-SubCell"/>
</dbReference>
<evidence type="ECO:0000256" key="4">
    <source>
        <dbReference type="ARBA" id="ARBA00022475"/>
    </source>
</evidence>
<feature type="transmembrane region" description="Helical" evidence="8">
    <location>
        <begin position="23"/>
        <end position="48"/>
    </location>
</feature>
<dbReference type="InterPro" id="IPR002781">
    <property type="entry name" value="TM_pro_TauE-like"/>
</dbReference>
<sequence length="263" mass="27197">MPIDTLSAGVAEWFSAALPDHGIYALIFFAFIAGLARGFSGFGAALIFIPLGGAIVGPKLISPVLLLIDGLATLGMIPPAWRSADRREVFAMAIGAALGVPAGTVALALMDTLTLRWIITAVAISLLALLVSGWRHQGEPRAPLSAGIGLIAGLFSGAAQLGGPPVVAYWLGGKSGFTRVRANVILYFSISTSFSAISYYAGGLFVQAVFALTLVILPGYALGLYGGSKLFGLAKESTFRLICYLLIAAAAIIGMPALDGILR</sequence>
<dbReference type="PANTHER" id="PTHR30269">
    <property type="entry name" value="TRANSMEMBRANE PROTEIN YFCA"/>
    <property type="match status" value="1"/>
</dbReference>
<feature type="transmembrane region" description="Helical" evidence="8">
    <location>
        <begin position="89"/>
        <end position="110"/>
    </location>
</feature>
<evidence type="ECO:0000256" key="3">
    <source>
        <dbReference type="ARBA" id="ARBA00022448"/>
    </source>
</evidence>
<dbReference type="Proteomes" id="UP000031368">
    <property type="component" value="Chromosome"/>
</dbReference>
<evidence type="ECO:0000256" key="2">
    <source>
        <dbReference type="ARBA" id="ARBA00009142"/>
    </source>
</evidence>
<dbReference type="Pfam" id="PF01925">
    <property type="entry name" value="TauE"/>
    <property type="match status" value="1"/>
</dbReference>
<evidence type="ECO:0000256" key="8">
    <source>
        <dbReference type="RuleBase" id="RU363041"/>
    </source>
</evidence>